<reference evidence="3 4" key="1">
    <citation type="submission" date="2021-11" db="EMBL/GenBank/DDBJ databases">
        <title>Genomic of Niabella pedocola.</title>
        <authorList>
            <person name="Wu T."/>
        </authorList>
    </citation>
    <scope>NUCLEOTIDE SEQUENCE [LARGE SCALE GENOMIC DNA]</scope>
    <source>
        <strain evidence="3 4">JCM 31011</strain>
    </source>
</reference>
<dbReference type="PANTHER" id="PTHR45947">
    <property type="entry name" value="SULFOQUINOVOSYL TRANSFERASE SQD2"/>
    <property type="match status" value="1"/>
</dbReference>
<dbReference type="InterPro" id="IPR050194">
    <property type="entry name" value="Glycosyltransferase_grp1"/>
</dbReference>
<proteinExistence type="predicted"/>
<comment type="caution">
    <text evidence="3">The sequence shown here is derived from an EMBL/GenBank/DDBJ whole genome shotgun (WGS) entry which is preliminary data.</text>
</comment>
<dbReference type="SUPFAM" id="SSF53756">
    <property type="entry name" value="UDP-Glycosyltransferase/glycogen phosphorylase"/>
    <property type="match status" value="1"/>
</dbReference>
<sequence length="322" mass="36350">MDSSKNYLIYFHSPNTLENDVQNANVICLNKMGKGGNLFAILLLRKLINKYKADVLHAHSYWTNIVSRVAAPENVKVINHYHFADYDTMKDKKSVRRMIVLDRLTERKLLTRVGVSKYVERILNSTFPKGKNVCVPNFVLGEEAINRVVNYYSKEQLNMVAVGTIKSEKNYSFYIEAFNGLRDFPVSIDIYGGGDSLAQYRQRVSALKLDNIRFKGEVANVPQVLDKYNLFTSASTSETFGIALMEGVRAGLPLLVSDIPAFKEVAPKSAATFFNPYDVGDFIDKVKSILEAKLIPSLSDYNSCLKTYSVDTYLAKIADLYR</sequence>
<organism evidence="3 4">
    <name type="scientific">Niabella pedocola</name>
    <dbReference type="NCBI Taxonomy" id="1752077"/>
    <lineage>
        <taxon>Bacteria</taxon>
        <taxon>Pseudomonadati</taxon>
        <taxon>Bacteroidota</taxon>
        <taxon>Chitinophagia</taxon>
        <taxon>Chitinophagales</taxon>
        <taxon>Chitinophagaceae</taxon>
        <taxon>Niabella</taxon>
    </lineage>
</organism>
<evidence type="ECO:0000313" key="4">
    <source>
        <dbReference type="Proteomes" id="UP001199816"/>
    </source>
</evidence>
<evidence type="ECO:0000259" key="1">
    <source>
        <dbReference type="Pfam" id="PF00534"/>
    </source>
</evidence>
<name>A0ABS8PVU7_9BACT</name>
<evidence type="ECO:0000259" key="2">
    <source>
        <dbReference type="Pfam" id="PF13439"/>
    </source>
</evidence>
<accession>A0ABS8PVU7</accession>
<dbReference type="Pfam" id="PF13439">
    <property type="entry name" value="Glyco_transf_4"/>
    <property type="match status" value="1"/>
</dbReference>
<dbReference type="EC" id="2.4.-.-" evidence="3"/>
<dbReference type="InterPro" id="IPR001296">
    <property type="entry name" value="Glyco_trans_1"/>
</dbReference>
<dbReference type="InterPro" id="IPR028098">
    <property type="entry name" value="Glyco_trans_4-like_N"/>
</dbReference>
<evidence type="ECO:0000313" key="3">
    <source>
        <dbReference type="EMBL" id="MCD2425191.1"/>
    </source>
</evidence>
<dbReference type="PANTHER" id="PTHR45947:SF3">
    <property type="entry name" value="SULFOQUINOVOSYL TRANSFERASE SQD2"/>
    <property type="match status" value="1"/>
</dbReference>
<dbReference type="Proteomes" id="UP001199816">
    <property type="component" value="Unassembled WGS sequence"/>
</dbReference>
<protein>
    <submittedName>
        <fullName evidence="3">Glycosyltransferase</fullName>
        <ecNumber evidence="3">2.4.-.-</ecNumber>
    </submittedName>
</protein>
<keyword evidence="4" id="KW-1185">Reference proteome</keyword>
<feature type="domain" description="Glycosyltransferase subfamily 4-like N-terminal" evidence="2">
    <location>
        <begin position="29"/>
        <end position="139"/>
    </location>
</feature>
<dbReference type="Pfam" id="PF00534">
    <property type="entry name" value="Glycos_transf_1"/>
    <property type="match status" value="1"/>
</dbReference>
<dbReference type="Gene3D" id="3.40.50.2000">
    <property type="entry name" value="Glycogen Phosphorylase B"/>
    <property type="match status" value="2"/>
</dbReference>
<dbReference type="EMBL" id="JAJNEC010000006">
    <property type="protein sequence ID" value="MCD2425191.1"/>
    <property type="molecule type" value="Genomic_DNA"/>
</dbReference>
<gene>
    <name evidence="3" type="ORF">LQ567_20565</name>
</gene>
<keyword evidence="3" id="KW-0808">Transferase</keyword>
<feature type="domain" description="Glycosyl transferase family 1" evidence="1">
    <location>
        <begin position="154"/>
        <end position="293"/>
    </location>
</feature>
<dbReference type="GO" id="GO:0016757">
    <property type="term" value="F:glycosyltransferase activity"/>
    <property type="evidence" value="ECO:0007669"/>
    <property type="project" value="UniProtKB-KW"/>
</dbReference>
<keyword evidence="3" id="KW-0328">Glycosyltransferase</keyword>